<dbReference type="STRING" id="1852522.SAMN06295960_4278"/>
<dbReference type="PANTHER" id="PTHR30126">
    <property type="entry name" value="HTH-TYPE TRANSCRIPTIONAL REGULATOR"/>
    <property type="match status" value="1"/>
</dbReference>
<comment type="similarity">
    <text evidence="1">Belongs to the LysR transcriptional regulatory family.</text>
</comment>
<dbReference type="GO" id="GO:0003700">
    <property type="term" value="F:DNA-binding transcription factor activity"/>
    <property type="evidence" value="ECO:0007669"/>
    <property type="project" value="InterPro"/>
</dbReference>
<dbReference type="PROSITE" id="PS50931">
    <property type="entry name" value="HTH_LYSR"/>
    <property type="match status" value="1"/>
</dbReference>
<dbReference type="FunFam" id="1.10.10.10:FF:000001">
    <property type="entry name" value="LysR family transcriptional regulator"/>
    <property type="match status" value="1"/>
</dbReference>
<dbReference type="SUPFAM" id="SSF46785">
    <property type="entry name" value="Winged helix' DNA-binding domain"/>
    <property type="match status" value="1"/>
</dbReference>
<dbReference type="PRINTS" id="PR00039">
    <property type="entry name" value="HTHLYSR"/>
</dbReference>
<dbReference type="RefSeq" id="WP_085497814.1">
    <property type="nucleotide sequence ID" value="NZ_FXAZ01000007.1"/>
</dbReference>
<dbReference type="EMBL" id="FXAZ01000007">
    <property type="protein sequence ID" value="SMG56828.1"/>
    <property type="molecule type" value="Genomic_DNA"/>
</dbReference>
<dbReference type="InterPro" id="IPR005119">
    <property type="entry name" value="LysR_subst-bd"/>
</dbReference>
<dbReference type="PANTHER" id="PTHR30126:SF39">
    <property type="entry name" value="HTH-TYPE TRANSCRIPTIONAL REGULATOR CYSL"/>
    <property type="match status" value="1"/>
</dbReference>
<sequence length="299" mass="33816">MMDLELLKLFITVAEQRHFSRAAEILHLTQPTVSMRIRQLEEQVKVPLFERSPKRVELTPAGHIVLKHARDCVKSMEQALQDVQRLSTEVTGELTIGASFTIGEYMLPHWIRSFSEMFPNVQIRVSIKNTMDIVQDVYDHLLDGGFVEGGVRRQDMQVKRFAEDDLVLVAGVNHPLAIYSNVQLDQLSHETWIVREPGSGTRSYTDQFIKQHDLAMERSFEFGSNQGVKEAVRAGLGVAILSKHVVSRELESGELRALHVIGEKFVRPLSIVTRKGAVSTMAWEQLLHVAMSTVNPHKS</sequence>
<dbReference type="OrthoDB" id="9785745at2"/>
<gene>
    <name evidence="5" type="ORF">SAMN06295960_4278</name>
</gene>
<dbReference type="GO" id="GO:0000976">
    <property type="term" value="F:transcription cis-regulatory region binding"/>
    <property type="evidence" value="ECO:0007669"/>
    <property type="project" value="TreeGrafter"/>
</dbReference>
<evidence type="ECO:0000313" key="5">
    <source>
        <dbReference type="EMBL" id="SMG56828.1"/>
    </source>
</evidence>
<keyword evidence="4" id="KW-0804">Transcription</keyword>
<reference evidence="5 6" key="1">
    <citation type="submission" date="2017-04" db="EMBL/GenBank/DDBJ databases">
        <authorList>
            <person name="Afonso C.L."/>
            <person name="Miller P.J."/>
            <person name="Scott M.A."/>
            <person name="Spackman E."/>
            <person name="Goraichik I."/>
            <person name="Dimitrov K.M."/>
            <person name="Suarez D.L."/>
            <person name="Swayne D.E."/>
        </authorList>
    </citation>
    <scope>NUCLEOTIDE SEQUENCE [LARGE SCALE GENOMIC DNA]</scope>
    <source>
        <strain evidence="5 6">11</strain>
    </source>
</reference>
<dbReference type="SUPFAM" id="SSF53850">
    <property type="entry name" value="Periplasmic binding protein-like II"/>
    <property type="match status" value="1"/>
</dbReference>
<accession>A0A1X7LSF9</accession>
<evidence type="ECO:0000313" key="6">
    <source>
        <dbReference type="Proteomes" id="UP000193834"/>
    </source>
</evidence>
<proteinExistence type="inferred from homology"/>
<keyword evidence="2" id="KW-0805">Transcription regulation</keyword>
<evidence type="ECO:0000256" key="4">
    <source>
        <dbReference type="ARBA" id="ARBA00023163"/>
    </source>
</evidence>
<evidence type="ECO:0000256" key="3">
    <source>
        <dbReference type="ARBA" id="ARBA00023125"/>
    </source>
</evidence>
<dbReference type="Gene3D" id="3.40.190.10">
    <property type="entry name" value="Periplasmic binding protein-like II"/>
    <property type="match status" value="2"/>
</dbReference>
<protein>
    <submittedName>
        <fullName evidence="5">Transcriptional regulator, LysR family</fullName>
    </submittedName>
</protein>
<keyword evidence="6" id="KW-1185">Reference proteome</keyword>
<dbReference type="Proteomes" id="UP000193834">
    <property type="component" value="Unassembled WGS sequence"/>
</dbReference>
<dbReference type="InterPro" id="IPR036388">
    <property type="entry name" value="WH-like_DNA-bd_sf"/>
</dbReference>
<dbReference type="Gene3D" id="1.10.10.10">
    <property type="entry name" value="Winged helix-like DNA-binding domain superfamily/Winged helix DNA-binding domain"/>
    <property type="match status" value="1"/>
</dbReference>
<dbReference type="InterPro" id="IPR036390">
    <property type="entry name" value="WH_DNA-bd_sf"/>
</dbReference>
<dbReference type="CDD" id="cd08420">
    <property type="entry name" value="PBP2_CysL_like"/>
    <property type="match status" value="1"/>
</dbReference>
<dbReference type="Pfam" id="PF00126">
    <property type="entry name" value="HTH_1"/>
    <property type="match status" value="1"/>
</dbReference>
<dbReference type="AlphaFoldDB" id="A0A1X7LSF9"/>
<dbReference type="Pfam" id="PF03466">
    <property type="entry name" value="LysR_substrate"/>
    <property type="match status" value="1"/>
</dbReference>
<name>A0A1X7LSF9_9BACL</name>
<dbReference type="InterPro" id="IPR000847">
    <property type="entry name" value="LysR_HTH_N"/>
</dbReference>
<keyword evidence="3" id="KW-0238">DNA-binding</keyword>
<evidence type="ECO:0000256" key="1">
    <source>
        <dbReference type="ARBA" id="ARBA00009437"/>
    </source>
</evidence>
<evidence type="ECO:0000256" key="2">
    <source>
        <dbReference type="ARBA" id="ARBA00023015"/>
    </source>
</evidence>
<organism evidence="5 6">
    <name type="scientific">Paenibacillus aquistagni</name>
    <dbReference type="NCBI Taxonomy" id="1852522"/>
    <lineage>
        <taxon>Bacteria</taxon>
        <taxon>Bacillati</taxon>
        <taxon>Bacillota</taxon>
        <taxon>Bacilli</taxon>
        <taxon>Bacillales</taxon>
        <taxon>Paenibacillaceae</taxon>
        <taxon>Paenibacillus</taxon>
    </lineage>
</organism>